<feature type="non-terminal residue" evidence="2">
    <location>
        <position position="1"/>
    </location>
</feature>
<reference evidence="2" key="2">
    <citation type="submission" date="2021-04" db="EMBL/GenBank/DDBJ databases">
        <authorList>
            <person name="Gilroy R."/>
        </authorList>
    </citation>
    <scope>NUCLEOTIDE SEQUENCE</scope>
    <source>
        <strain evidence="2">B5_2728</strain>
    </source>
</reference>
<dbReference type="Gene3D" id="3.10.400.10">
    <property type="entry name" value="Sulfate adenylyltransferase"/>
    <property type="match status" value="1"/>
</dbReference>
<name>A0A948T0Y8_9FIRM</name>
<accession>A0A948T0Y8</accession>
<feature type="domain" description="ASCH" evidence="1">
    <location>
        <begin position="1"/>
        <end position="72"/>
    </location>
</feature>
<evidence type="ECO:0000313" key="2">
    <source>
        <dbReference type="EMBL" id="MBU3805409.1"/>
    </source>
</evidence>
<gene>
    <name evidence="2" type="ORF">H9882_00690</name>
</gene>
<evidence type="ECO:0000313" key="3">
    <source>
        <dbReference type="Proteomes" id="UP000713596"/>
    </source>
</evidence>
<dbReference type="SUPFAM" id="SSF88697">
    <property type="entry name" value="PUA domain-like"/>
    <property type="match status" value="1"/>
</dbReference>
<dbReference type="InterPro" id="IPR015947">
    <property type="entry name" value="PUA-like_sf"/>
</dbReference>
<evidence type="ECO:0000259" key="1">
    <source>
        <dbReference type="SMART" id="SM01022"/>
    </source>
</evidence>
<dbReference type="AlphaFoldDB" id="A0A948T0Y8"/>
<dbReference type="Pfam" id="PF04266">
    <property type="entry name" value="ASCH"/>
    <property type="match status" value="1"/>
</dbReference>
<dbReference type="InterPro" id="IPR007374">
    <property type="entry name" value="ASCH_domain"/>
</dbReference>
<dbReference type="SMART" id="SM01022">
    <property type="entry name" value="ASCH"/>
    <property type="match status" value="1"/>
</dbReference>
<dbReference type="PANTHER" id="PTHR39203:SF1">
    <property type="entry name" value="CYTOPLASMIC PROTEIN"/>
    <property type="match status" value="1"/>
</dbReference>
<reference evidence="2" key="1">
    <citation type="journal article" date="2021" name="PeerJ">
        <title>Extensive microbial diversity within the chicken gut microbiome revealed by metagenomics and culture.</title>
        <authorList>
            <person name="Gilroy R."/>
            <person name="Ravi A."/>
            <person name="Getino M."/>
            <person name="Pursley I."/>
            <person name="Horton D.L."/>
            <person name="Alikhan N.F."/>
            <person name="Baker D."/>
            <person name="Gharbi K."/>
            <person name="Hall N."/>
            <person name="Watson M."/>
            <person name="Adriaenssens E.M."/>
            <person name="Foster-Nyarko E."/>
            <person name="Jarju S."/>
            <person name="Secka A."/>
            <person name="Antonio M."/>
            <person name="Oren A."/>
            <person name="Chaudhuri R.R."/>
            <person name="La Ragione R."/>
            <person name="Hildebrand F."/>
            <person name="Pallen M.J."/>
        </authorList>
    </citation>
    <scope>NUCLEOTIDE SEQUENCE</scope>
    <source>
        <strain evidence="2">B5_2728</strain>
    </source>
</reference>
<dbReference type="InterPro" id="IPR009326">
    <property type="entry name" value="DUF984"/>
</dbReference>
<dbReference type="EMBL" id="JAHLFP010000006">
    <property type="protein sequence ID" value="MBU3805409.1"/>
    <property type="molecule type" value="Genomic_DNA"/>
</dbReference>
<organism evidence="2 3">
    <name type="scientific">Candidatus Allofournierella pullistercoris</name>
    <dbReference type="NCBI Taxonomy" id="2838597"/>
    <lineage>
        <taxon>Bacteria</taxon>
        <taxon>Bacillati</taxon>
        <taxon>Bacillota</taxon>
        <taxon>Clostridia</taxon>
        <taxon>Eubacteriales</taxon>
        <taxon>Oscillospiraceae</taxon>
        <taxon>Allofournierella</taxon>
    </lineage>
</organism>
<protein>
    <submittedName>
        <fullName evidence="2">ASCH domain-containing protein</fullName>
    </submittedName>
</protein>
<sequence length="76" mass="8878">GEAVCIIQTKKVYVTPFCDVTEEHAYKEGEGDRSLDFWRKTHQQFFAQCLQEVGLKFSPDMQVVCEEFELVYPKVQ</sequence>
<dbReference type="PANTHER" id="PTHR39203">
    <property type="entry name" value="CYTOPLASMIC PROTEIN-RELATED"/>
    <property type="match status" value="1"/>
</dbReference>
<comment type="caution">
    <text evidence="2">The sequence shown here is derived from an EMBL/GenBank/DDBJ whole genome shotgun (WGS) entry which is preliminary data.</text>
</comment>
<dbReference type="Proteomes" id="UP000713596">
    <property type="component" value="Unassembled WGS sequence"/>
</dbReference>
<proteinExistence type="predicted"/>